<dbReference type="SUPFAM" id="SSF56784">
    <property type="entry name" value="HAD-like"/>
    <property type="match status" value="1"/>
</dbReference>
<dbReference type="PANTHER" id="PTHR48493">
    <property type="entry name" value="UBIQUITIN-LIKE DOMAIN-CONTAINING CTD PHOSPHATASE 1"/>
    <property type="match status" value="1"/>
</dbReference>
<sequence>MDAATAATTTMVAKYGKQKIELSDLPSTTTTIGQVKDLLREKTGILPIRQKLIGLKTSTKGQELTDATLLSELKQSKRASIYIDGTPEEEIFVDPSEKDDLPAVLDDFELDFNAGSEEWIQHKAKEDNLQKFTESTAVHIINPPRRVSSESDKYKPLLVLDLDHTLLTFREVICKRMGIPQRPWVPLMMLLPINSNDPTWMNIVEMARVKLTELGMLTHPGYKFCFVLDKTSMFQIPLQIIWTKFPHWGAHNTVHLDDLKRNFALNIGNGLKCSAYYRKKKKSGKNDSELLGLDDFETVQFDYWQDYVSGKLGFGKKK</sequence>
<proteinExistence type="predicted"/>
<dbReference type="EMBL" id="JATAAI010000011">
    <property type="protein sequence ID" value="KAK1742395.1"/>
    <property type="molecule type" value="Genomic_DNA"/>
</dbReference>
<dbReference type="PANTHER" id="PTHR48493:SF1">
    <property type="entry name" value="UBIQUITIN-LIKE DOMAIN-CONTAINING CTD PHOSPHATASE 1"/>
    <property type="match status" value="1"/>
</dbReference>
<dbReference type="InterPro" id="IPR051658">
    <property type="entry name" value="UBLCP1"/>
</dbReference>
<dbReference type="InterPro" id="IPR036412">
    <property type="entry name" value="HAD-like_sf"/>
</dbReference>
<dbReference type="GO" id="GO:0004722">
    <property type="term" value="F:protein serine/threonine phosphatase activity"/>
    <property type="evidence" value="ECO:0007669"/>
    <property type="project" value="UniProtKB-EC"/>
</dbReference>
<dbReference type="InterPro" id="IPR029071">
    <property type="entry name" value="Ubiquitin-like_domsf"/>
</dbReference>
<dbReference type="Gene3D" id="3.10.20.90">
    <property type="entry name" value="Phosphatidylinositol 3-kinase Catalytic Subunit, Chain A, domain 1"/>
    <property type="match status" value="1"/>
</dbReference>
<dbReference type="InterPro" id="IPR000626">
    <property type="entry name" value="Ubiquitin-like_dom"/>
</dbReference>
<dbReference type="InterPro" id="IPR023214">
    <property type="entry name" value="HAD_sf"/>
</dbReference>
<dbReference type="Proteomes" id="UP001224775">
    <property type="component" value="Unassembled WGS sequence"/>
</dbReference>
<dbReference type="PROSITE" id="PS50053">
    <property type="entry name" value="UBIQUITIN_2"/>
    <property type="match status" value="1"/>
</dbReference>
<feature type="domain" description="Ubiquitin-like" evidence="1">
    <location>
        <begin position="29"/>
        <end position="83"/>
    </location>
</feature>
<keyword evidence="2" id="KW-0378">Hydrolase</keyword>
<evidence type="ECO:0000313" key="2">
    <source>
        <dbReference type="EMBL" id="KAK1742395.1"/>
    </source>
</evidence>
<protein>
    <submittedName>
        <fullName evidence="2">Ubiquitin-like domain-containing CTD phosphatase</fullName>
        <ecNumber evidence="2">3.1.3.16</ecNumber>
    </submittedName>
</protein>
<evidence type="ECO:0000313" key="3">
    <source>
        <dbReference type="Proteomes" id="UP001224775"/>
    </source>
</evidence>
<comment type="caution">
    <text evidence="2">The sequence shown here is derived from an EMBL/GenBank/DDBJ whole genome shotgun (WGS) entry which is preliminary data.</text>
</comment>
<accession>A0AAD9DE55</accession>
<dbReference type="Gene3D" id="3.40.50.1000">
    <property type="entry name" value="HAD superfamily/HAD-like"/>
    <property type="match status" value="2"/>
</dbReference>
<dbReference type="AlphaFoldDB" id="A0AAD9DE55"/>
<dbReference type="GO" id="GO:0090364">
    <property type="term" value="P:regulation of proteasome assembly"/>
    <property type="evidence" value="ECO:0007669"/>
    <property type="project" value="InterPro"/>
</dbReference>
<gene>
    <name evidence="2" type="ORF">QTG54_006960</name>
</gene>
<evidence type="ECO:0000259" key="1">
    <source>
        <dbReference type="PROSITE" id="PS50053"/>
    </source>
</evidence>
<name>A0AAD9DE55_9STRA</name>
<reference evidence="2" key="1">
    <citation type="submission" date="2023-06" db="EMBL/GenBank/DDBJ databases">
        <title>Survivors Of The Sea: Transcriptome response of Skeletonema marinoi to long-term dormancy.</title>
        <authorList>
            <person name="Pinder M.I.M."/>
            <person name="Kourtchenko O."/>
            <person name="Robertson E.K."/>
            <person name="Larsson T."/>
            <person name="Maumus F."/>
            <person name="Osuna-Cruz C.M."/>
            <person name="Vancaester E."/>
            <person name="Stenow R."/>
            <person name="Vandepoele K."/>
            <person name="Ploug H."/>
            <person name="Bruchert V."/>
            <person name="Godhe A."/>
            <person name="Topel M."/>
        </authorList>
    </citation>
    <scope>NUCLEOTIDE SEQUENCE</scope>
    <source>
        <strain evidence="2">R05AC</strain>
    </source>
</reference>
<dbReference type="SUPFAM" id="SSF54236">
    <property type="entry name" value="Ubiquitin-like"/>
    <property type="match status" value="1"/>
</dbReference>
<keyword evidence="3" id="KW-1185">Reference proteome</keyword>
<organism evidence="2 3">
    <name type="scientific">Skeletonema marinoi</name>
    <dbReference type="NCBI Taxonomy" id="267567"/>
    <lineage>
        <taxon>Eukaryota</taxon>
        <taxon>Sar</taxon>
        <taxon>Stramenopiles</taxon>
        <taxon>Ochrophyta</taxon>
        <taxon>Bacillariophyta</taxon>
        <taxon>Coscinodiscophyceae</taxon>
        <taxon>Thalassiosirophycidae</taxon>
        <taxon>Thalassiosirales</taxon>
        <taxon>Skeletonemataceae</taxon>
        <taxon>Skeletonema</taxon>
        <taxon>Skeletonema marinoi-dohrnii complex</taxon>
    </lineage>
</organism>
<dbReference type="EC" id="3.1.3.16" evidence="2"/>